<dbReference type="GO" id="GO:0016491">
    <property type="term" value="F:oxidoreductase activity"/>
    <property type="evidence" value="ECO:0007669"/>
    <property type="project" value="TreeGrafter"/>
</dbReference>
<gene>
    <name evidence="1" type="ORF">IRI77_18440</name>
</gene>
<dbReference type="Gene3D" id="3.50.50.60">
    <property type="entry name" value="FAD/NAD(P)-binding domain"/>
    <property type="match status" value="1"/>
</dbReference>
<dbReference type="PANTHER" id="PTHR42923:SF39">
    <property type="entry name" value="AMINO OXIDASE"/>
    <property type="match status" value="1"/>
</dbReference>
<dbReference type="PANTHER" id="PTHR42923">
    <property type="entry name" value="PROTOPORPHYRINOGEN OXIDASE"/>
    <property type="match status" value="1"/>
</dbReference>
<sequence>MKPTRREFGASALVGLAPKTDRKTEGGFVFESQERGHLLRDHARMAAPRERVKVPVVIVGGGVAGLSAAWRMDKRGFHNFVLLEMEQQAGGNARSGQNEISAYPWAAHYLPVPDKNETLVRELCEELGLLQDGVWSERWLCHSPQERLFLHGRWQDSIEPSIGLTTDDARQFKHFEERIAEFHASGAFRIPMEEGMAKSTDRERQLDRVTMGEWMRREGLYSPYLKWFIDYSTRDDYGTHAEDISAWAGLHYFAARAPEDKGPLTWPEGNGWIVKKLLAKLGKYVRTGSMVYKIQPAGRRWEILTEKTLYESDFVIYAAPTFLASWLIDPAPPRWPIDSAPWLTANLTLDRWPANKGLEYAWDNVIYNSPALGYVIATHQSVAMHRPETVWTFYWALADGNAADQRRILLGGDWNWWKEKIFADLERAHPDIRQCVKRMDIFRIGHAMPRPLPGTIFHPERQRRAKPAGSLVYANCDLSSLSLFEEAQYRGVKAAEHVLRLVG</sequence>
<reference evidence="1 2" key="1">
    <citation type="submission" date="2020-10" db="EMBL/GenBank/DDBJ databases">
        <title>Complete genome sequence of Paludibaculum fermentans P105T, a facultatively anaerobic acidobacterium capable of dissimilatory Fe(III) reduction.</title>
        <authorList>
            <person name="Dedysh S.N."/>
            <person name="Beletsky A.V."/>
            <person name="Kulichevskaya I.S."/>
            <person name="Mardanov A.V."/>
            <person name="Ravin N.V."/>
        </authorList>
    </citation>
    <scope>NUCLEOTIDE SEQUENCE [LARGE SCALE GENOMIC DNA]</scope>
    <source>
        <strain evidence="1 2">P105</strain>
    </source>
</reference>
<dbReference type="KEGG" id="pfer:IRI77_18440"/>
<evidence type="ECO:0000313" key="2">
    <source>
        <dbReference type="Proteomes" id="UP000593892"/>
    </source>
</evidence>
<dbReference type="EMBL" id="CP063849">
    <property type="protein sequence ID" value="QOY91842.1"/>
    <property type="molecule type" value="Genomic_DNA"/>
</dbReference>
<protein>
    <submittedName>
        <fullName evidence="1">FAD-dependent oxidoreductase</fullName>
    </submittedName>
</protein>
<dbReference type="InterPro" id="IPR050464">
    <property type="entry name" value="Zeta_carotene_desat/Oxidored"/>
</dbReference>
<dbReference type="RefSeq" id="WP_194453496.1">
    <property type="nucleotide sequence ID" value="NZ_CP063849.1"/>
</dbReference>
<dbReference type="Proteomes" id="UP000593892">
    <property type="component" value="Chromosome"/>
</dbReference>
<dbReference type="AlphaFoldDB" id="A0A7S7NY11"/>
<dbReference type="SUPFAM" id="SSF51905">
    <property type="entry name" value="FAD/NAD(P)-binding domain"/>
    <property type="match status" value="1"/>
</dbReference>
<evidence type="ECO:0000313" key="1">
    <source>
        <dbReference type="EMBL" id="QOY91842.1"/>
    </source>
</evidence>
<organism evidence="1 2">
    <name type="scientific">Paludibaculum fermentans</name>
    <dbReference type="NCBI Taxonomy" id="1473598"/>
    <lineage>
        <taxon>Bacteria</taxon>
        <taxon>Pseudomonadati</taxon>
        <taxon>Acidobacteriota</taxon>
        <taxon>Terriglobia</taxon>
        <taxon>Bryobacterales</taxon>
        <taxon>Bryobacteraceae</taxon>
        <taxon>Paludibaculum</taxon>
    </lineage>
</organism>
<accession>A0A7S7NY11</accession>
<dbReference type="InterPro" id="IPR036188">
    <property type="entry name" value="FAD/NAD-bd_sf"/>
</dbReference>
<dbReference type="Pfam" id="PF13450">
    <property type="entry name" value="NAD_binding_8"/>
    <property type="match status" value="1"/>
</dbReference>
<keyword evidence="2" id="KW-1185">Reference proteome</keyword>
<name>A0A7S7NY11_PALFE</name>
<proteinExistence type="predicted"/>